<organism evidence="2 3">
    <name type="scientific">Rhizophagus irregularis</name>
    <dbReference type="NCBI Taxonomy" id="588596"/>
    <lineage>
        <taxon>Eukaryota</taxon>
        <taxon>Fungi</taxon>
        <taxon>Fungi incertae sedis</taxon>
        <taxon>Mucoromycota</taxon>
        <taxon>Glomeromycotina</taxon>
        <taxon>Glomeromycetes</taxon>
        <taxon>Glomerales</taxon>
        <taxon>Glomeraceae</taxon>
        <taxon>Rhizophagus</taxon>
    </lineage>
</organism>
<evidence type="ECO:0000313" key="2">
    <source>
        <dbReference type="EMBL" id="PKK61191.1"/>
    </source>
</evidence>
<sequence>MASTPYIKIDWSSTSQQPYPQLNDPTPPENDSNKILHYTEQFYDDEDDYFEQLAKAEIEETSYRGNDIPSVSSALITFT</sequence>
<feature type="region of interest" description="Disordered" evidence="1">
    <location>
        <begin position="1"/>
        <end position="31"/>
    </location>
</feature>
<dbReference type="AlphaFoldDB" id="A0A2N1MHR3"/>
<accession>A0A2N1MHR3</accession>
<feature type="compositionally biased region" description="Polar residues" evidence="1">
    <location>
        <begin position="11"/>
        <end position="24"/>
    </location>
</feature>
<protein>
    <submittedName>
        <fullName evidence="2">Uncharacterized protein</fullName>
    </submittedName>
</protein>
<reference evidence="2 3" key="2">
    <citation type="submission" date="2017-10" db="EMBL/GenBank/DDBJ databases">
        <title>Extensive intraspecific genome diversity in a model arbuscular mycorrhizal fungus.</title>
        <authorList>
            <person name="Chen E.C.H."/>
            <person name="Morin E."/>
            <person name="Baudet D."/>
            <person name="Noel J."/>
            <person name="Ndikumana S."/>
            <person name="Charron P."/>
            <person name="St-Onge C."/>
            <person name="Giorgi J."/>
            <person name="Grigoriev I.V."/>
            <person name="Roux C."/>
            <person name="Martin F.M."/>
            <person name="Corradi N."/>
        </authorList>
    </citation>
    <scope>NUCLEOTIDE SEQUENCE [LARGE SCALE GENOMIC DNA]</scope>
    <source>
        <strain evidence="2 3">C2</strain>
    </source>
</reference>
<gene>
    <name evidence="2" type="ORF">RhiirC2_792182</name>
</gene>
<comment type="caution">
    <text evidence="2">The sequence shown here is derived from an EMBL/GenBank/DDBJ whole genome shotgun (WGS) entry which is preliminary data.</text>
</comment>
<reference evidence="2 3" key="1">
    <citation type="submission" date="2016-04" db="EMBL/GenBank/DDBJ databases">
        <title>Genome analyses suggest a sexual origin of heterokaryosis in a supposedly ancient asexual fungus.</title>
        <authorList>
            <person name="Ropars J."/>
            <person name="Sedzielewska K."/>
            <person name="Noel J."/>
            <person name="Charron P."/>
            <person name="Farinelli L."/>
            <person name="Marton T."/>
            <person name="Kruger M."/>
            <person name="Pelin A."/>
            <person name="Brachmann A."/>
            <person name="Corradi N."/>
        </authorList>
    </citation>
    <scope>NUCLEOTIDE SEQUENCE [LARGE SCALE GENOMIC DNA]</scope>
    <source>
        <strain evidence="2 3">C2</strain>
    </source>
</reference>
<dbReference type="EMBL" id="LLXL01002309">
    <property type="protein sequence ID" value="PKK61191.1"/>
    <property type="molecule type" value="Genomic_DNA"/>
</dbReference>
<dbReference type="Proteomes" id="UP000233469">
    <property type="component" value="Unassembled WGS sequence"/>
</dbReference>
<proteinExistence type="predicted"/>
<evidence type="ECO:0000256" key="1">
    <source>
        <dbReference type="SAM" id="MobiDB-lite"/>
    </source>
</evidence>
<name>A0A2N1MHR3_9GLOM</name>
<evidence type="ECO:0000313" key="3">
    <source>
        <dbReference type="Proteomes" id="UP000233469"/>
    </source>
</evidence>
<dbReference type="VEuPathDB" id="FungiDB:FUN_023565"/>